<dbReference type="AlphaFoldDB" id="A0AAU4K138"/>
<dbReference type="RefSeq" id="WP_328857192.1">
    <property type="nucleotide sequence ID" value="NZ_CP108021.1"/>
</dbReference>
<name>A0AAU4K138_9NOCA</name>
<gene>
    <name evidence="2" type="ORF">OG579_18905</name>
</gene>
<keyword evidence="3" id="KW-1185">Reference proteome</keyword>
<dbReference type="KEGG" id="whr:OG579_18905"/>
<dbReference type="Proteomes" id="UP001432128">
    <property type="component" value="Chromosome"/>
</dbReference>
<evidence type="ECO:0000256" key="1">
    <source>
        <dbReference type="SAM" id="SignalP"/>
    </source>
</evidence>
<accession>A0AAU4K138</accession>
<organism evidence="2 3">
    <name type="scientific">Williamsia herbipolensis</name>
    <dbReference type="NCBI Taxonomy" id="1603258"/>
    <lineage>
        <taxon>Bacteria</taxon>
        <taxon>Bacillati</taxon>
        <taxon>Actinomycetota</taxon>
        <taxon>Actinomycetes</taxon>
        <taxon>Mycobacteriales</taxon>
        <taxon>Nocardiaceae</taxon>
        <taxon>Williamsia</taxon>
    </lineage>
</organism>
<reference evidence="2 3" key="1">
    <citation type="submission" date="2022-10" db="EMBL/GenBank/DDBJ databases">
        <title>The complete genomes of actinobacterial strains from the NBC collection.</title>
        <authorList>
            <person name="Joergensen T.S."/>
            <person name="Alvarez Arevalo M."/>
            <person name="Sterndorff E.B."/>
            <person name="Faurdal D."/>
            <person name="Vuksanovic O."/>
            <person name="Mourched A.-S."/>
            <person name="Charusanti P."/>
            <person name="Shaw S."/>
            <person name="Blin K."/>
            <person name="Weber T."/>
        </authorList>
    </citation>
    <scope>NUCLEOTIDE SEQUENCE [LARGE SCALE GENOMIC DNA]</scope>
    <source>
        <strain evidence="2 3">NBC_00319</strain>
    </source>
</reference>
<feature type="signal peptide" evidence="1">
    <location>
        <begin position="1"/>
        <end position="31"/>
    </location>
</feature>
<sequence length="193" mass="20701">MRIRERVTALTVAAVTVLTLASTQLAGVASADDVYGEYTVGGKIEEAYTATGGPDKWGNPLIAESPALQGGRFQTFEKNVSFYWKANVAGGTAHFVGGAIRGKWASLRYERGVLGWPLTNEIDVPGRGKRQNFQGGNVYYSSAGGTRTVWGGILARWSAKGGSTGFFGFPVSDEYRNGRGWAQDFNGGTLFFP</sequence>
<feature type="chain" id="PRO_5043514336" evidence="1">
    <location>
        <begin position="32"/>
        <end position="193"/>
    </location>
</feature>
<protein>
    <submittedName>
        <fullName evidence="2">Lysozyme</fullName>
    </submittedName>
</protein>
<evidence type="ECO:0000313" key="3">
    <source>
        <dbReference type="Proteomes" id="UP001432128"/>
    </source>
</evidence>
<dbReference type="InterPro" id="IPR013207">
    <property type="entry name" value="LGFP"/>
</dbReference>
<evidence type="ECO:0000313" key="2">
    <source>
        <dbReference type="EMBL" id="WUM19739.1"/>
    </source>
</evidence>
<proteinExistence type="predicted"/>
<dbReference type="EMBL" id="CP108021">
    <property type="protein sequence ID" value="WUM19739.1"/>
    <property type="molecule type" value="Genomic_DNA"/>
</dbReference>
<keyword evidence="1" id="KW-0732">Signal</keyword>
<dbReference type="Pfam" id="PF08310">
    <property type="entry name" value="LGFP"/>
    <property type="match status" value="2"/>
</dbReference>